<comment type="subcellular location">
    <subcellularLocation>
        <location evidence="3">Chromosome</location>
        <location evidence="3">Centromere</location>
        <location evidence="3">Kinetochore</location>
    </subcellularLocation>
    <subcellularLocation>
        <location evidence="2">Cytoplasm</location>
        <location evidence="2">Cytoskeleton</location>
        <location evidence="2">Spindle</location>
    </subcellularLocation>
    <subcellularLocation>
        <location evidence="1">Nucleus</location>
    </subcellularLocation>
</comment>
<dbReference type="PANTHER" id="PTHR28036:SF1">
    <property type="entry name" value="DASH COMPLEX SUBUNIT DAD2"/>
    <property type="match status" value="1"/>
</dbReference>
<evidence type="ECO:0000256" key="6">
    <source>
        <dbReference type="ARBA" id="ARBA00022454"/>
    </source>
</evidence>
<evidence type="ECO:0000256" key="16">
    <source>
        <dbReference type="ARBA" id="ARBA00023328"/>
    </source>
</evidence>
<dbReference type="GO" id="GO:0044732">
    <property type="term" value="C:mitotic spindle pole body"/>
    <property type="evidence" value="ECO:0007669"/>
    <property type="project" value="TreeGrafter"/>
</dbReference>
<evidence type="ECO:0000256" key="5">
    <source>
        <dbReference type="ARBA" id="ARBA00020260"/>
    </source>
</evidence>
<dbReference type="InterPro" id="IPR013963">
    <property type="entry name" value="DASH_Dad2"/>
</dbReference>
<dbReference type="GO" id="GO:1990023">
    <property type="term" value="C:mitotic spindle midzone"/>
    <property type="evidence" value="ECO:0007669"/>
    <property type="project" value="TreeGrafter"/>
</dbReference>
<gene>
    <name evidence="19" type="ORF">K470DRAFT_254275</name>
</gene>
<dbReference type="PANTHER" id="PTHR28036">
    <property type="entry name" value="DASH COMPLEX SUBUNIT DAD2"/>
    <property type="match status" value="1"/>
</dbReference>
<keyword evidence="20" id="KW-1185">Reference proteome</keyword>
<evidence type="ECO:0000256" key="4">
    <source>
        <dbReference type="ARBA" id="ARBA00005501"/>
    </source>
</evidence>
<proteinExistence type="inferred from homology"/>
<dbReference type="AlphaFoldDB" id="A0A6A7C8R8"/>
<keyword evidence="10" id="KW-0498">Mitosis</keyword>
<sequence length="133" mass="14384">MSHAHRQTILPTHIRQSSAQSSTLQARVNAKKAELENLRQLRDLSADLACQMQNLEAKLATLNSGTECLAAVLGNWHNVLRAIHMASLSVQKTAQEGGAGDVSLPQTLVRIPIHQAEAMQKELDAVEAASAEE</sequence>
<feature type="compositionally biased region" description="Polar residues" evidence="18">
    <location>
        <begin position="14"/>
        <end position="23"/>
    </location>
</feature>
<evidence type="ECO:0000313" key="19">
    <source>
        <dbReference type="EMBL" id="KAF2863966.1"/>
    </source>
</evidence>
<keyword evidence="12" id="KW-0995">Kinetochore</keyword>
<keyword evidence="8" id="KW-0132">Cell division</keyword>
<dbReference type="Pfam" id="PF08654">
    <property type="entry name" value="DASH_Dad2"/>
    <property type="match status" value="1"/>
</dbReference>
<protein>
    <recommendedName>
        <fullName evidence="5">DASH complex subunit DAD2</fullName>
    </recommendedName>
    <alternativeName>
        <fullName evidence="17">Outer kinetochore protein DAD2</fullName>
    </alternativeName>
</protein>
<comment type="similarity">
    <text evidence="4">Belongs to the DASH complex DAD2 family.</text>
</comment>
<reference evidence="19" key="1">
    <citation type="journal article" date="2020" name="Stud. Mycol.">
        <title>101 Dothideomycetes genomes: a test case for predicting lifestyles and emergence of pathogens.</title>
        <authorList>
            <person name="Haridas S."/>
            <person name="Albert R."/>
            <person name="Binder M."/>
            <person name="Bloem J."/>
            <person name="Labutti K."/>
            <person name="Salamov A."/>
            <person name="Andreopoulos B."/>
            <person name="Baker S."/>
            <person name="Barry K."/>
            <person name="Bills G."/>
            <person name="Bluhm B."/>
            <person name="Cannon C."/>
            <person name="Castanera R."/>
            <person name="Culley D."/>
            <person name="Daum C."/>
            <person name="Ezra D."/>
            <person name="Gonzalez J."/>
            <person name="Henrissat B."/>
            <person name="Kuo A."/>
            <person name="Liang C."/>
            <person name="Lipzen A."/>
            <person name="Lutzoni F."/>
            <person name="Magnuson J."/>
            <person name="Mondo S."/>
            <person name="Nolan M."/>
            <person name="Ohm R."/>
            <person name="Pangilinan J."/>
            <person name="Park H.-J."/>
            <person name="Ramirez L."/>
            <person name="Alfaro M."/>
            <person name="Sun H."/>
            <person name="Tritt A."/>
            <person name="Yoshinaga Y."/>
            <person name="Zwiers L.-H."/>
            <person name="Turgeon B."/>
            <person name="Goodwin S."/>
            <person name="Spatafora J."/>
            <person name="Crous P."/>
            <person name="Grigoriev I."/>
        </authorList>
    </citation>
    <scope>NUCLEOTIDE SEQUENCE</scope>
    <source>
        <strain evidence="19">CBS 480.64</strain>
    </source>
</reference>
<keyword evidence="11" id="KW-0159">Chromosome partition</keyword>
<dbReference type="GO" id="GO:0000278">
    <property type="term" value="P:mitotic cell cycle"/>
    <property type="evidence" value="ECO:0007669"/>
    <property type="project" value="InterPro"/>
</dbReference>
<evidence type="ECO:0000313" key="20">
    <source>
        <dbReference type="Proteomes" id="UP000799421"/>
    </source>
</evidence>
<evidence type="ECO:0000256" key="7">
    <source>
        <dbReference type="ARBA" id="ARBA00022490"/>
    </source>
</evidence>
<accession>A0A6A7C8R8</accession>
<evidence type="ECO:0000256" key="10">
    <source>
        <dbReference type="ARBA" id="ARBA00022776"/>
    </source>
</evidence>
<dbReference type="OrthoDB" id="3230169at2759"/>
<evidence type="ECO:0000256" key="12">
    <source>
        <dbReference type="ARBA" id="ARBA00022838"/>
    </source>
</evidence>
<organism evidence="19 20">
    <name type="scientific">Piedraia hortae CBS 480.64</name>
    <dbReference type="NCBI Taxonomy" id="1314780"/>
    <lineage>
        <taxon>Eukaryota</taxon>
        <taxon>Fungi</taxon>
        <taxon>Dikarya</taxon>
        <taxon>Ascomycota</taxon>
        <taxon>Pezizomycotina</taxon>
        <taxon>Dothideomycetes</taxon>
        <taxon>Dothideomycetidae</taxon>
        <taxon>Capnodiales</taxon>
        <taxon>Piedraiaceae</taxon>
        <taxon>Piedraia</taxon>
    </lineage>
</organism>
<evidence type="ECO:0000256" key="15">
    <source>
        <dbReference type="ARBA" id="ARBA00023306"/>
    </source>
</evidence>
<dbReference type="Proteomes" id="UP000799421">
    <property type="component" value="Unassembled WGS sequence"/>
</dbReference>
<keyword evidence="13" id="KW-0206">Cytoskeleton</keyword>
<evidence type="ECO:0000256" key="13">
    <source>
        <dbReference type="ARBA" id="ARBA00023212"/>
    </source>
</evidence>
<keyword evidence="6" id="KW-0158">Chromosome</keyword>
<dbReference type="GO" id="GO:0008608">
    <property type="term" value="P:attachment of spindle microtubules to kinetochore"/>
    <property type="evidence" value="ECO:0007669"/>
    <property type="project" value="TreeGrafter"/>
</dbReference>
<dbReference type="GO" id="GO:0051301">
    <property type="term" value="P:cell division"/>
    <property type="evidence" value="ECO:0007669"/>
    <property type="project" value="UniProtKB-KW"/>
</dbReference>
<evidence type="ECO:0000256" key="2">
    <source>
        <dbReference type="ARBA" id="ARBA00004186"/>
    </source>
</evidence>
<name>A0A6A7C8R8_9PEZI</name>
<evidence type="ECO:0000256" key="9">
    <source>
        <dbReference type="ARBA" id="ARBA00022701"/>
    </source>
</evidence>
<dbReference type="GO" id="GO:0005874">
    <property type="term" value="C:microtubule"/>
    <property type="evidence" value="ECO:0007669"/>
    <property type="project" value="UniProtKB-KW"/>
</dbReference>
<evidence type="ECO:0000256" key="8">
    <source>
        <dbReference type="ARBA" id="ARBA00022618"/>
    </source>
</evidence>
<evidence type="ECO:0000256" key="3">
    <source>
        <dbReference type="ARBA" id="ARBA00004629"/>
    </source>
</evidence>
<keyword evidence="9" id="KW-0493">Microtubule</keyword>
<keyword evidence="14" id="KW-0539">Nucleus</keyword>
<keyword evidence="16" id="KW-0137">Centromere</keyword>
<evidence type="ECO:0000256" key="11">
    <source>
        <dbReference type="ARBA" id="ARBA00022829"/>
    </source>
</evidence>
<keyword evidence="15" id="KW-0131">Cell cycle</keyword>
<dbReference type="EMBL" id="MU005958">
    <property type="protein sequence ID" value="KAF2863966.1"/>
    <property type="molecule type" value="Genomic_DNA"/>
</dbReference>
<evidence type="ECO:0000256" key="17">
    <source>
        <dbReference type="ARBA" id="ARBA00030568"/>
    </source>
</evidence>
<dbReference type="GO" id="GO:0042729">
    <property type="term" value="C:DASH complex"/>
    <property type="evidence" value="ECO:0007669"/>
    <property type="project" value="InterPro"/>
</dbReference>
<keyword evidence="7" id="KW-0963">Cytoplasm</keyword>
<evidence type="ECO:0000256" key="14">
    <source>
        <dbReference type="ARBA" id="ARBA00023242"/>
    </source>
</evidence>
<evidence type="ECO:0000256" key="1">
    <source>
        <dbReference type="ARBA" id="ARBA00004123"/>
    </source>
</evidence>
<feature type="region of interest" description="Disordered" evidence="18">
    <location>
        <begin position="1"/>
        <end position="23"/>
    </location>
</feature>
<evidence type="ECO:0000256" key="18">
    <source>
        <dbReference type="SAM" id="MobiDB-lite"/>
    </source>
</evidence>